<feature type="compositionally biased region" description="Low complexity" evidence="1">
    <location>
        <begin position="16"/>
        <end position="36"/>
    </location>
</feature>
<evidence type="ECO:0000256" key="2">
    <source>
        <dbReference type="SAM" id="Phobius"/>
    </source>
</evidence>
<dbReference type="PRINTS" id="PR01217">
    <property type="entry name" value="PRICHEXTENSN"/>
</dbReference>
<dbReference type="EMBL" id="JACHGT010000021">
    <property type="protein sequence ID" value="MBB6039368.1"/>
    <property type="molecule type" value="Genomic_DNA"/>
</dbReference>
<accession>A0A841G094</accession>
<comment type="caution">
    <text evidence="3">The sequence shown here is derived from an EMBL/GenBank/DDBJ whole genome shotgun (WGS) entry which is preliminary data.</text>
</comment>
<organism evidence="3 4">
    <name type="scientific">Phytomonospora endophytica</name>
    <dbReference type="NCBI Taxonomy" id="714109"/>
    <lineage>
        <taxon>Bacteria</taxon>
        <taxon>Bacillati</taxon>
        <taxon>Actinomycetota</taxon>
        <taxon>Actinomycetes</taxon>
        <taxon>Micromonosporales</taxon>
        <taxon>Micromonosporaceae</taxon>
        <taxon>Phytomonospora</taxon>
    </lineage>
</organism>
<keyword evidence="4" id="KW-1185">Reference proteome</keyword>
<reference evidence="3 4" key="1">
    <citation type="submission" date="2020-08" db="EMBL/GenBank/DDBJ databases">
        <title>Genomic Encyclopedia of Type Strains, Phase IV (KMG-IV): sequencing the most valuable type-strain genomes for metagenomic binning, comparative biology and taxonomic classification.</title>
        <authorList>
            <person name="Goeker M."/>
        </authorList>
    </citation>
    <scope>NUCLEOTIDE SEQUENCE [LARGE SCALE GENOMIC DNA]</scope>
    <source>
        <strain evidence="3 4">YIM 65646</strain>
    </source>
</reference>
<keyword evidence="2" id="KW-0472">Membrane</keyword>
<dbReference type="Proteomes" id="UP000548476">
    <property type="component" value="Unassembled WGS sequence"/>
</dbReference>
<proteinExistence type="predicted"/>
<feature type="transmembrane region" description="Helical" evidence="2">
    <location>
        <begin position="114"/>
        <end position="137"/>
    </location>
</feature>
<feature type="region of interest" description="Disordered" evidence="1">
    <location>
        <begin position="1"/>
        <end position="105"/>
    </location>
</feature>
<feature type="compositionally biased region" description="Pro residues" evidence="1">
    <location>
        <begin position="1"/>
        <end position="15"/>
    </location>
</feature>
<feature type="region of interest" description="Disordered" evidence="1">
    <location>
        <begin position="137"/>
        <end position="160"/>
    </location>
</feature>
<dbReference type="AlphaFoldDB" id="A0A841G094"/>
<gene>
    <name evidence="3" type="ORF">HNR73_007262</name>
</gene>
<dbReference type="RefSeq" id="WP_184792458.1">
    <property type="nucleotide sequence ID" value="NZ_BONT01000077.1"/>
</dbReference>
<keyword evidence="2" id="KW-1133">Transmembrane helix</keyword>
<protein>
    <submittedName>
        <fullName evidence="3">Uncharacterized protein</fullName>
    </submittedName>
</protein>
<name>A0A841G094_9ACTN</name>
<evidence type="ECO:0000313" key="3">
    <source>
        <dbReference type="EMBL" id="MBB6039368.1"/>
    </source>
</evidence>
<evidence type="ECO:0000313" key="4">
    <source>
        <dbReference type="Proteomes" id="UP000548476"/>
    </source>
</evidence>
<keyword evidence="2" id="KW-0812">Transmembrane</keyword>
<feature type="compositionally biased region" description="Pro residues" evidence="1">
    <location>
        <begin position="73"/>
        <end position="105"/>
    </location>
</feature>
<evidence type="ECO:0000256" key="1">
    <source>
        <dbReference type="SAM" id="MobiDB-lite"/>
    </source>
</evidence>
<sequence length="323" mass="34131">MPARPPVPAAEPEPPTTAIAFPAATAAPDEQAATPASHTAVPAPIPSAESGVPMAGTDTSAAPEAAPQHRPAPADPAVPPGEPTPAGPPFTPGEAPPAWGFPPPPPPAKSRRGFAVVLGIIGLVVLVVGAAVAVALARPGDGSGGGDTATITPAESEAPPWSEPLLAEEIFAEELILTDINTGETHDFELGDSWTHGDDCPDAGRDKASKKYLAGCDARIEGYYMSADGDYQVSYQVFGFPRDESLSTDKRWDMPEKFDVRWKARARIDNTHWFRVDIVGPFLVLTHCGPTGEWTDKSRDVTEQLTESANFNLIEALKDALYW</sequence>